<accession>A0ABW5NJT0</accession>
<protein>
    <recommendedName>
        <fullName evidence="4">DUF2946 domain-containing protein</fullName>
    </recommendedName>
</protein>
<keyword evidence="3" id="KW-1185">Reference proteome</keyword>
<organism evidence="2 3">
    <name type="scientific">Sphingobacterium corticis</name>
    <dbReference type="NCBI Taxonomy" id="1812823"/>
    <lineage>
        <taxon>Bacteria</taxon>
        <taxon>Pseudomonadati</taxon>
        <taxon>Bacteroidota</taxon>
        <taxon>Sphingobacteriia</taxon>
        <taxon>Sphingobacteriales</taxon>
        <taxon>Sphingobacteriaceae</taxon>
        <taxon>Sphingobacterium</taxon>
    </lineage>
</organism>
<sequence length="122" mass="14047">MRRKRQFRFFGMLLSLLLWTLSVAVTTVHHHDPIENQQTHDNIANHDCDHHHDNSNPSHQDCGLCFVIHNQSSIHLDYWITYAVALYPTTMADVNPSFAIVSLPELNHTAHQLRGPPLFSRS</sequence>
<dbReference type="Proteomes" id="UP001597393">
    <property type="component" value="Unassembled WGS sequence"/>
</dbReference>
<reference evidence="3" key="1">
    <citation type="journal article" date="2019" name="Int. J. Syst. Evol. Microbiol.">
        <title>The Global Catalogue of Microorganisms (GCM) 10K type strain sequencing project: providing services to taxonomists for standard genome sequencing and annotation.</title>
        <authorList>
            <consortium name="The Broad Institute Genomics Platform"/>
            <consortium name="The Broad Institute Genome Sequencing Center for Infectious Disease"/>
            <person name="Wu L."/>
            <person name="Ma J."/>
        </authorList>
    </citation>
    <scope>NUCLEOTIDE SEQUENCE [LARGE SCALE GENOMIC DNA]</scope>
    <source>
        <strain evidence="3">KCTC 42248</strain>
    </source>
</reference>
<dbReference type="RefSeq" id="WP_380868724.1">
    <property type="nucleotide sequence ID" value="NZ_JBHUMA010000006.1"/>
</dbReference>
<proteinExistence type="predicted"/>
<dbReference type="EMBL" id="JBHUMA010000006">
    <property type="protein sequence ID" value="MFD2598650.1"/>
    <property type="molecule type" value="Genomic_DNA"/>
</dbReference>
<evidence type="ECO:0000313" key="3">
    <source>
        <dbReference type="Proteomes" id="UP001597393"/>
    </source>
</evidence>
<comment type="caution">
    <text evidence="2">The sequence shown here is derived from an EMBL/GenBank/DDBJ whole genome shotgun (WGS) entry which is preliminary data.</text>
</comment>
<evidence type="ECO:0000256" key="1">
    <source>
        <dbReference type="SAM" id="SignalP"/>
    </source>
</evidence>
<gene>
    <name evidence="2" type="ORF">ACFSQ3_06765</name>
</gene>
<feature type="signal peptide" evidence="1">
    <location>
        <begin position="1"/>
        <end position="24"/>
    </location>
</feature>
<evidence type="ECO:0008006" key="4">
    <source>
        <dbReference type="Google" id="ProtNLM"/>
    </source>
</evidence>
<evidence type="ECO:0000313" key="2">
    <source>
        <dbReference type="EMBL" id="MFD2598650.1"/>
    </source>
</evidence>
<feature type="chain" id="PRO_5046282970" description="DUF2946 domain-containing protein" evidence="1">
    <location>
        <begin position="25"/>
        <end position="122"/>
    </location>
</feature>
<keyword evidence="1" id="KW-0732">Signal</keyword>
<name>A0ABW5NJT0_9SPHI</name>